<dbReference type="PANTHER" id="PTHR44145">
    <property type="entry name" value="DNAJ HOMOLOG SUBFAMILY A MEMBER 3, MITOCHONDRIAL"/>
    <property type="match status" value="1"/>
</dbReference>
<dbReference type="PROSITE" id="PS50076">
    <property type="entry name" value="DNAJ_2"/>
    <property type="match status" value="1"/>
</dbReference>
<sequence>MPDYYKILFVSTDATDKDIKAAYRKLAKKYHPDVIKDDKEGNKKMYEIQEAYGVLSDVVKRKQYDRARAGNKERGKEQNKEQRKNDEPSKAAPDMSQFERFFGFQPGKGMETYQGAGQKARKQGGPVNPDDLFAAFFGTKK</sequence>
<proteinExistence type="predicted"/>
<feature type="region of interest" description="Disordered" evidence="3">
    <location>
        <begin position="109"/>
        <end position="128"/>
    </location>
</feature>
<reference evidence="5 6" key="1">
    <citation type="submission" date="2016-08" db="EMBL/GenBank/DDBJ databases">
        <title>A new outlook on sporulation: Clostridium algidixylanolyticum.</title>
        <authorList>
            <person name="Poppleton D.I."/>
            <person name="Gribaldo S."/>
        </authorList>
    </citation>
    <scope>NUCLEOTIDE SEQUENCE [LARGE SCALE GENOMIC DNA]</scope>
    <source>
        <strain evidence="5 6">SPL73</strain>
    </source>
</reference>
<feature type="domain" description="J" evidence="4">
    <location>
        <begin position="3"/>
        <end position="68"/>
    </location>
</feature>
<feature type="region of interest" description="Disordered" evidence="3">
    <location>
        <begin position="63"/>
        <end position="98"/>
    </location>
</feature>
<dbReference type="AlphaFoldDB" id="A0A419SZT0"/>
<name>A0A419SZT0_9FIRM</name>
<dbReference type="GO" id="GO:0006260">
    <property type="term" value="P:DNA replication"/>
    <property type="evidence" value="ECO:0007669"/>
    <property type="project" value="UniProtKB-KW"/>
</dbReference>
<evidence type="ECO:0000259" key="4">
    <source>
        <dbReference type="PROSITE" id="PS50076"/>
    </source>
</evidence>
<dbReference type="OrthoDB" id="9779889at2"/>
<dbReference type="CDD" id="cd06257">
    <property type="entry name" value="DnaJ"/>
    <property type="match status" value="1"/>
</dbReference>
<dbReference type="EMBL" id="MCIA01000030">
    <property type="protein sequence ID" value="RKD30702.1"/>
    <property type="molecule type" value="Genomic_DNA"/>
</dbReference>
<dbReference type="Pfam" id="PF00226">
    <property type="entry name" value="DnaJ"/>
    <property type="match status" value="1"/>
</dbReference>
<dbReference type="RefSeq" id="WP_120197489.1">
    <property type="nucleotide sequence ID" value="NZ_MCIA01000030.1"/>
</dbReference>
<dbReference type="PRINTS" id="PR00625">
    <property type="entry name" value="JDOMAIN"/>
</dbReference>
<protein>
    <recommendedName>
        <fullName evidence="4">J domain-containing protein</fullName>
    </recommendedName>
</protein>
<feature type="compositionally biased region" description="Basic and acidic residues" evidence="3">
    <location>
        <begin position="63"/>
        <end position="89"/>
    </location>
</feature>
<keyword evidence="1" id="KW-0235">DNA replication</keyword>
<organism evidence="5 6">
    <name type="scientific">Lacrimispora algidixylanolytica</name>
    <dbReference type="NCBI Taxonomy" id="94868"/>
    <lineage>
        <taxon>Bacteria</taxon>
        <taxon>Bacillati</taxon>
        <taxon>Bacillota</taxon>
        <taxon>Clostridia</taxon>
        <taxon>Lachnospirales</taxon>
        <taxon>Lachnospiraceae</taxon>
        <taxon>Lacrimispora</taxon>
    </lineage>
</organism>
<keyword evidence="6" id="KW-1185">Reference proteome</keyword>
<evidence type="ECO:0000256" key="2">
    <source>
        <dbReference type="ARBA" id="ARBA00023186"/>
    </source>
</evidence>
<dbReference type="SUPFAM" id="SSF46565">
    <property type="entry name" value="Chaperone J-domain"/>
    <property type="match status" value="1"/>
</dbReference>
<dbReference type="SMART" id="SM00271">
    <property type="entry name" value="DnaJ"/>
    <property type="match status" value="1"/>
</dbReference>
<dbReference type="InterPro" id="IPR051938">
    <property type="entry name" value="Apopto_cytoskel_mod"/>
</dbReference>
<evidence type="ECO:0000313" key="6">
    <source>
        <dbReference type="Proteomes" id="UP000284277"/>
    </source>
</evidence>
<dbReference type="Gene3D" id="1.10.287.110">
    <property type="entry name" value="DnaJ domain"/>
    <property type="match status" value="1"/>
</dbReference>
<dbReference type="PANTHER" id="PTHR44145:SF3">
    <property type="entry name" value="DNAJ HOMOLOG SUBFAMILY A MEMBER 3, MITOCHONDRIAL"/>
    <property type="match status" value="1"/>
</dbReference>
<dbReference type="InterPro" id="IPR036869">
    <property type="entry name" value="J_dom_sf"/>
</dbReference>
<dbReference type="Proteomes" id="UP000284277">
    <property type="component" value="Unassembled WGS sequence"/>
</dbReference>
<evidence type="ECO:0000256" key="3">
    <source>
        <dbReference type="SAM" id="MobiDB-lite"/>
    </source>
</evidence>
<keyword evidence="2" id="KW-0143">Chaperone</keyword>
<gene>
    <name evidence="5" type="ORF">BET01_05120</name>
</gene>
<comment type="caution">
    <text evidence="5">The sequence shown here is derived from an EMBL/GenBank/DDBJ whole genome shotgun (WGS) entry which is preliminary data.</text>
</comment>
<evidence type="ECO:0000256" key="1">
    <source>
        <dbReference type="ARBA" id="ARBA00022705"/>
    </source>
</evidence>
<accession>A0A419SZT0</accession>
<evidence type="ECO:0000313" key="5">
    <source>
        <dbReference type="EMBL" id="RKD30702.1"/>
    </source>
</evidence>
<dbReference type="InterPro" id="IPR001623">
    <property type="entry name" value="DnaJ_domain"/>
</dbReference>